<feature type="compositionally biased region" description="Low complexity" evidence="1">
    <location>
        <begin position="54"/>
        <end position="74"/>
    </location>
</feature>
<feature type="region of interest" description="Disordered" evidence="1">
    <location>
        <begin position="1"/>
        <end position="88"/>
    </location>
</feature>
<accession>A0A1I1V4N8</accession>
<reference evidence="3" key="1">
    <citation type="submission" date="2016-10" db="EMBL/GenBank/DDBJ databases">
        <authorList>
            <person name="Varghese N."/>
            <person name="Submissions S."/>
        </authorList>
    </citation>
    <scope>NUCLEOTIDE SEQUENCE [LARGE SCALE GENOMIC DNA]</scope>
    <source>
        <strain evidence="3">DSM 7481</strain>
    </source>
</reference>
<keyword evidence="3" id="KW-1185">Reference proteome</keyword>
<evidence type="ECO:0000256" key="1">
    <source>
        <dbReference type="SAM" id="MobiDB-lite"/>
    </source>
</evidence>
<evidence type="ECO:0000313" key="3">
    <source>
        <dbReference type="Proteomes" id="UP000199517"/>
    </source>
</evidence>
<proteinExistence type="predicted"/>
<name>A0A1I1V4N8_9BURK</name>
<feature type="compositionally biased region" description="Polar residues" evidence="1">
    <location>
        <begin position="1"/>
        <end position="18"/>
    </location>
</feature>
<dbReference type="STRING" id="32040.SAMN04489710_10648"/>
<protein>
    <submittedName>
        <fullName evidence="2">Uncharacterized protein</fullName>
    </submittedName>
</protein>
<sequence>MINSTNNSSRPAPRTSVQSDDHAAGTSTQTSQVSAGRSRRHDQTSAGGPPQRHPSASTDTMSTSSRRRTPLPITDRSPTHDAAPLRVGSSLRSEDIRFQSAHFDFSDEREIPEFDNIDLGPRDETPYVPVPEQQSWRAMARDSLAKVGADARTAASAVGGVLTNTAAAAGYGALHVMSRAKDGASAALHHTGRSASGLLPVAKHLLTPNPRIVGAIAGHLTHQSVAVGVTTAVREVGAEALQAGLRHLPAGALLGIEVGMGVTNMGLQVLRQARERRNPDEAARGFHALSVDEWARKTPEEKAELKKEQTVHSDLVLAMQLASLAVNVGFAIHGYAKDDNSFAAATIASEAKVLVYSMMRDGIQSKFGMVKLTPEGRSNGVSGSHIVSAGLFYGGANMAAGYAWGGLPGLTLPKGVTSANVRDVLRGVPVEGLSLGDAAASTAKMIAVKAAINTVLETADWFSVTEHEAQQSHTLQKLAPHIKDNDFGRLKDHVAARVAFIDSANSVGDLVGFVTKDFPPAASALLTNGAVGAWAAVNYKSIGSTWQADGAVRAAEDRPRAEPRGPENA</sequence>
<evidence type="ECO:0000313" key="2">
    <source>
        <dbReference type="EMBL" id="SFD77997.1"/>
    </source>
</evidence>
<gene>
    <name evidence="2" type="ORF">SAMN04489710_10648</name>
</gene>
<feature type="compositionally biased region" description="Polar residues" evidence="1">
    <location>
        <begin position="25"/>
        <end position="35"/>
    </location>
</feature>
<organism evidence="2 3">
    <name type="scientific">Paracidovorax konjaci</name>
    <dbReference type="NCBI Taxonomy" id="32040"/>
    <lineage>
        <taxon>Bacteria</taxon>
        <taxon>Pseudomonadati</taxon>
        <taxon>Pseudomonadota</taxon>
        <taxon>Betaproteobacteria</taxon>
        <taxon>Burkholderiales</taxon>
        <taxon>Comamonadaceae</taxon>
        <taxon>Paracidovorax</taxon>
    </lineage>
</organism>
<dbReference type="Proteomes" id="UP000199517">
    <property type="component" value="Unassembled WGS sequence"/>
</dbReference>
<dbReference type="EMBL" id="FOMQ01000006">
    <property type="protein sequence ID" value="SFD77997.1"/>
    <property type="molecule type" value="Genomic_DNA"/>
</dbReference>
<dbReference type="AlphaFoldDB" id="A0A1I1V4N8"/>